<feature type="compositionally biased region" description="Polar residues" evidence="1">
    <location>
        <begin position="565"/>
        <end position="578"/>
    </location>
</feature>
<dbReference type="GO" id="GO:0043565">
    <property type="term" value="F:sequence-specific DNA binding"/>
    <property type="evidence" value="ECO:0007669"/>
    <property type="project" value="TreeGrafter"/>
</dbReference>
<feature type="compositionally biased region" description="Pro residues" evidence="1">
    <location>
        <begin position="394"/>
        <end position="406"/>
    </location>
</feature>
<dbReference type="KEGG" id="cfj:CFIO01_12894"/>
<keyword evidence="3" id="KW-1185">Reference proteome</keyword>
<dbReference type="HOGENOM" id="CLU_016098_0_0_1"/>
<dbReference type="eggNOG" id="ENOG502RJIP">
    <property type="taxonomic scope" value="Eukaryota"/>
</dbReference>
<feature type="compositionally biased region" description="Polar residues" evidence="1">
    <location>
        <begin position="418"/>
        <end position="441"/>
    </location>
</feature>
<feature type="compositionally biased region" description="Low complexity" evidence="1">
    <location>
        <begin position="1"/>
        <end position="12"/>
    </location>
</feature>
<dbReference type="GO" id="GO:0010468">
    <property type="term" value="P:regulation of gene expression"/>
    <property type="evidence" value="ECO:0007669"/>
    <property type="project" value="TreeGrafter"/>
</dbReference>
<protein>
    <submittedName>
        <fullName evidence="2">Uncharacterized protein</fullName>
    </submittedName>
</protein>
<feature type="region of interest" description="Disordered" evidence="1">
    <location>
        <begin position="523"/>
        <end position="578"/>
    </location>
</feature>
<evidence type="ECO:0000313" key="2">
    <source>
        <dbReference type="EMBL" id="EXF84888.1"/>
    </source>
</evidence>
<feature type="compositionally biased region" description="Basic and acidic residues" evidence="1">
    <location>
        <begin position="525"/>
        <end position="535"/>
    </location>
</feature>
<feature type="region of interest" description="Disordered" evidence="1">
    <location>
        <begin position="1"/>
        <end position="66"/>
    </location>
</feature>
<dbReference type="OrthoDB" id="37886at2759"/>
<dbReference type="EMBL" id="JARH01000141">
    <property type="protein sequence ID" value="EXF84888.1"/>
    <property type="molecule type" value="Genomic_DNA"/>
</dbReference>
<feature type="region of interest" description="Disordered" evidence="1">
    <location>
        <begin position="251"/>
        <end position="285"/>
    </location>
</feature>
<dbReference type="PANTHER" id="PTHR14312">
    <property type="entry name" value="CREB/ATF BZIP TRANSCRIPTION FACTOR"/>
    <property type="match status" value="1"/>
</dbReference>
<dbReference type="GO" id="GO:0005634">
    <property type="term" value="C:nucleus"/>
    <property type="evidence" value="ECO:0007669"/>
    <property type="project" value="TreeGrafter"/>
</dbReference>
<accession>A0A010SJ87</accession>
<feature type="region of interest" description="Disordered" evidence="1">
    <location>
        <begin position="590"/>
        <end position="705"/>
    </location>
</feature>
<dbReference type="STRING" id="1445577.A0A010SJ87"/>
<dbReference type="AlphaFoldDB" id="A0A010SJ87"/>
<sequence>MASPMMQQPAMPNGGAFGHGPVRQSASPAMLANHLNGNGPRPATASHSPAFPAPSQPAAAPKQTPVPVPVPGAAAYGVKPPVVPIVTSDVQQGTQSAPAQHMSNVDKNKTRFHDDYARLSAAIQESDPDAVRRAIRDNHPKCLLGSHYHLAFLMNVSMHQADVGIFQRAVRDFGARFLEAGKHELVNAMTTADIDEVADRILAKASDTFLDRALVARLPTIEARRLVNALARAERLGYDAADIVENEHVIPSLPGNAPAAPAQQQQHLQQQQQQHQQLQQQHQVALARTNSFKSVNQKPELPVQPLEPADPANPQCLYCHRTFPGVSAYQHHVKKKICVKTSPLSRSTSEAYMCPHCAQRFGGMAGLQYHMLNKVCGDFGEVIKDDIASIPKASLPPPVLNPPVKRPAPDSTPMYVASGSNSPAYSNTQTPRAPSSSQAVDLSNAPLGTPQHKDMAHLTVHQIEALKAELQSAEEGFKMKIEAAQKAGGDPDELQKKLAGFKNSYACKQSTIRKKYGIKLRQRRNREEMEAERQRMGIPDGVPRSMATPSKDGHADKRARLNGNGDASATQTPRDLTPIQTVAVTDMANGLNGSNATAATQDPTASMSMSQPPTSAQSMASRPPPSAYHQGNYRVEVHVPSPSKKVGSAAPDESSMDTTPSRPSSNGGMTAEQLLKQVGGDARAPIELDDAGSSSESDSSSDEEE</sequence>
<reference evidence="2 3" key="1">
    <citation type="submission" date="2014-02" db="EMBL/GenBank/DDBJ databases">
        <title>The genome sequence of Colletotrichum fioriniae PJ7.</title>
        <authorList>
            <person name="Baroncelli R."/>
            <person name="Thon M.R."/>
        </authorList>
    </citation>
    <scope>NUCLEOTIDE SEQUENCE [LARGE SCALE GENOMIC DNA]</scope>
    <source>
        <strain evidence="2 3">PJ7</strain>
    </source>
</reference>
<evidence type="ECO:0000256" key="1">
    <source>
        <dbReference type="SAM" id="MobiDB-lite"/>
    </source>
</evidence>
<comment type="caution">
    <text evidence="2">The sequence shown here is derived from an EMBL/GenBank/DDBJ whole genome shotgun (WGS) entry which is preliminary data.</text>
</comment>
<feature type="region of interest" description="Disordered" evidence="1">
    <location>
        <begin position="391"/>
        <end position="446"/>
    </location>
</feature>
<evidence type="ECO:0000313" key="3">
    <source>
        <dbReference type="Proteomes" id="UP000020467"/>
    </source>
</evidence>
<dbReference type="Proteomes" id="UP000020467">
    <property type="component" value="Unassembled WGS sequence"/>
</dbReference>
<proteinExistence type="predicted"/>
<feature type="compositionally biased region" description="Low complexity" evidence="1">
    <location>
        <begin position="263"/>
        <end position="283"/>
    </location>
</feature>
<organism evidence="2 3">
    <name type="scientific">Colletotrichum fioriniae PJ7</name>
    <dbReference type="NCBI Taxonomy" id="1445577"/>
    <lineage>
        <taxon>Eukaryota</taxon>
        <taxon>Fungi</taxon>
        <taxon>Dikarya</taxon>
        <taxon>Ascomycota</taxon>
        <taxon>Pezizomycotina</taxon>
        <taxon>Sordariomycetes</taxon>
        <taxon>Hypocreomycetidae</taxon>
        <taxon>Glomerellales</taxon>
        <taxon>Glomerellaceae</taxon>
        <taxon>Colletotrichum</taxon>
        <taxon>Colletotrichum acutatum species complex</taxon>
    </lineage>
</organism>
<feature type="compositionally biased region" description="Polar residues" evidence="1">
    <location>
        <begin position="591"/>
        <end position="620"/>
    </location>
</feature>
<name>A0A010SJ87_9PEZI</name>
<dbReference type="PANTHER" id="PTHR14312:SF1">
    <property type="entry name" value="BASIC-LEUCINE ZIPPER TRANSCRIPTION FACTOR A"/>
    <property type="match status" value="1"/>
</dbReference>
<gene>
    <name evidence="2" type="ORF">CFIO01_12894</name>
</gene>
<feature type="compositionally biased region" description="Polar residues" evidence="1">
    <location>
        <begin position="656"/>
        <end position="668"/>
    </location>
</feature>